<sequence length="217" mass="24085">MALLIGLVAAAARTMANHDDNGRQNRNNNGYNNGYNNGQYYDNQSNGRSNNYNGGYANGYNNGYSNNGYNNGCGGNNYNASPYAAYPPQMMVSRREERRMGRRMRKAERKARDADMVLSLMNSGSRAGHRSPVPQYSNMQPQPGNGGVPYMQRGDNSRSQVMYPPAQQGVMNPEPEGSQWRDVQSRDRPTSRGDLHPASSSESLPTYEQVVRKSGKN</sequence>
<feature type="compositionally biased region" description="Low complexity" evidence="1">
    <location>
        <begin position="24"/>
        <end position="49"/>
    </location>
</feature>
<feature type="chain" id="PRO_5040190415" description="SSCRP protein" evidence="2">
    <location>
        <begin position="17"/>
        <end position="217"/>
    </location>
</feature>
<dbReference type="AlphaFoldDB" id="A0A9P5C8U5"/>
<feature type="signal peptide" evidence="2">
    <location>
        <begin position="1"/>
        <end position="16"/>
    </location>
</feature>
<keyword evidence="2" id="KW-0732">Signal</keyword>
<feature type="region of interest" description="Disordered" evidence="1">
    <location>
        <begin position="18"/>
        <end position="49"/>
    </location>
</feature>
<evidence type="ECO:0000313" key="4">
    <source>
        <dbReference type="Proteomes" id="UP000801864"/>
    </source>
</evidence>
<feature type="region of interest" description="Disordered" evidence="1">
    <location>
        <begin position="123"/>
        <end position="217"/>
    </location>
</feature>
<dbReference type="Proteomes" id="UP000801864">
    <property type="component" value="Unassembled WGS sequence"/>
</dbReference>
<evidence type="ECO:0000313" key="3">
    <source>
        <dbReference type="EMBL" id="KAF3060418.1"/>
    </source>
</evidence>
<dbReference type="EMBL" id="QLNT01000023">
    <property type="protein sequence ID" value="KAF3060418.1"/>
    <property type="molecule type" value="Genomic_DNA"/>
</dbReference>
<evidence type="ECO:0000256" key="1">
    <source>
        <dbReference type="SAM" id="MobiDB-lite"/>
    </source>
</evidence>
<accession>A0A9P5C8U5</accession>
<proteinExistence type="predicted"/>
<evidence type="ECO:0008006" key="5">
    <source>
        <dbReference type="Google" id="ProtNLM"/>
    </source>
</evidence>
<comment type="caution">
    <text evidence="3">The sequence shown here is derived from an EMBL/GenBank/DDBJ whole genome shotgun (WGS) entry which is preliminary data.</text>
</comment>
<protein>
    <recommendedName>
        <fullName evidence="5">SSCRP protein</fullName>
    </recommendedName>
</protein>
<feature type="compositionally biased region" description="Polar residues" evidence="1">
    <location>
        <begin position="134"/>
        <end position="143"/>
    </location>
</feature>
<organism evidence="3 4">
    <name type="scientific">Trichoderma lentiforme</name>
    <dbReference type="NCBI Taxonomy" id="1567552"/>
    <lineage>
        <taxon>Eukaryota</taxon>
        <taxon>Fungi</taxon>
        <taxon>Dikarya</taxon>
        <taxon>Ascomycota</taxon>
        <taxon>Pezizomycotina</taxon>
        <taxon>Sordariomycetes</taxon>
        <taxon>Hypocreomycetidae</taxon>
        <taxon>Hypocreales</taxon>
        <taxon>Hypocreaceae</taxon>
        <taxon>Trichoderma</taxon>
    </lineage>
</organism>
<gene>
    <name evidence="3" type="ORF">CFAM422_011182</name>
</gene>
<evidence type="ECO:0000256" key="2">
    <source>
        <dbReference type="SAM" id="SignalP"/>
    </source>
</evidence>
<feature type="compositionally biased region" description="Basic and acidic residues" evidence="1">
    <location>
        <begin position="183"/>
        <end position="195"/>
    </location>
</feature>
<keyword evidence="4" id="KW-1185">Reference proteome</keyword>
<name>A0A9P5C8U5_9HYPO</name>
<reference evidence="3 4" key="1">
    <citation type="submission" date="2018-06" db="EMBL/GenBank/DDBJ databases">
        <title>Genome analysis of cellulolytic fungus Trichoderma lentiforme CFAM-422.</title>
        <authorList>
            <person name="Steindorff A.S."/>
            <person name="Formighieri E.F."/>
            <person name="Midorikawa G.E.O."/>
            <person name="Tamietti M.S."/>
            <person name="Ramos E.Z."/>
            <person name="Silva A.S."/>
            <person name="Bon E.P.S."/>
            <person name="Mendes T.D."/>
            <person name="Damaso M.C.T."/>
            <person name="Favaro L.C.L."/>
        </authorList>
    </citation>
    <scope>NUCLEOTIDE SEQUENCE [LARGE SCALE GENOMIC DNA]</scope>
    <source>
        <strain evidence="3 4">CFAM-422</strain>
    </source>
</reference>